<protein>
    <submittedName>
        <fullName evidence="2">Uncharacterized protein</fullName>
    </submittedName>
</protein>
<evidence type="ECO:0000256" key="1">
    <source>
        <dbReference type="SAM" id="MobiDB-lite"/>
    </source>
</evidence>
<feature type="region of interest" description="Disordered" evidence="1">
    <location>
        <begin position="522"/>
        <end position="552"/>
    </location>
</feature>
<gene>
    <name evidence="2" type="ORF">DFP72DRAFT_1129204</name>
</gene>
<evidence type="ECO:0000313" key="2">
    <source>
        <dbReference type="EMBL" id="KAF6740889.1"/>
    </source>
</evidence>
<feature type="region of interest" description="Disordered" evidence="1">
    <location>
        <begin position="280"/>
        <end position="322"/>
    </location>
</feature>
<feature type="compositionally biased region" description="Basic and acidic residues" evidence="1">
    <location>
        <begin position="294"/>
        <end position="309"/>
    </location>
</feature>
<sequence length="1267" mass="141005">MYIHRRHTYQRVPSTQLCVCGVPSECESSVSDGTHVHRRHTHTDVCRRRTRIALIEQRRQHAYGVGDPTLAVWCERVQGERTACVTSRRLHSHYTTSSEVVMPTTAHRHAFTVDAAHTYPPTAYHSVESVRMPSETLHSHVTASAEIAKHPARMYMRAASKLPTHRPSMHEYSTRSALRMQSLRRSARGKGMRTRSAVRVRRRSRGGSHAAAPPPHANEHQAKMASRGSRSLPNERPTLPPPPHANIALLIPQNHEPDSSDSEARTRRWLGLARIALVAERATDSTTSSPCQHRSPDPPEPRTGLERLRGANSSLAKPCEDRARRRTSDRFYHLLPPLRGVANSALKNSVFAVIEPLSGWMVDGEPEVEFAGAETGNGAMEGWWDRNSFRMGSDVDIHPHGGFWATDTAEPWAEAEAASGCGRREMRVVVRAKAATGNSEKCAITGDLISGAAPASFTRAISRNGLREILPMGECNSLLKWLRRCEHLILESEQPMYPIGDTTLAIQYARAAAQPTHILRRHTTPSKASDISKHPPRMYMRAPSTRPTRRSSVRVYTPELALHFERSVSGGYTSALAARIHEYRHSCHSTIASTALICSLFIGIISVASAQSHTATSTPALVAQDSFRSPVLAHPDVSRSPPFAGIISVVTSRSRYGPFTSTVSAEHKTRDANASAKSQGVGADSCFPFQPRVSTLIRYRSYTTIPDRSCPTHTHTLRHPDQGSSDHLSTISNWIREFRVPVRTQHAHRRTREFSFRLKLMEIQSGDRGSMPAFRERRIKFNDALNGISLQVGLLLLRTQRSRTCQDSQLSPCHSANEVVLFEFPARHPHPIVWPYPRRRLYSMWCCSLGLARWGQYILGHGANHISLDGPVWGDLGVDYQEGLIVLEPVTLPLPFVLSISPRPLFPSPTFLSSLSPTIPSLALIAWCSSSSTTTPARPADRASASRSLLYVIEGNGWRTALGLPEELLAFAILGHSDVQLTRISLHPRSPQWISLIIARTYMDIIVAANVSEFEAIFGSPRTHPLRWRTRDPPDWMSGYTARVMILNILDFIGFVLRVRRIEAVKSPCVQASQVVECVIVYIAAVHLWGKKALGDCASVVQEFATCFLAGWWVVQSRTQEYACKVTSFAGRGCLLFLGLRACRCGERDKKPSLSPWQLTVKRRLTEVGPPHQLVPSLLTRTCTSAFPSYSTLYMTQSAGICKEYYRKSTASGSAKFAVTPVPECDARMYLAVEPRLTHAQLSKYPTLEYDQLWCINSSQLLARIPP</sequence>
<evidence type="ECO:0000313" key="3">
    <source>
        <dbReference type="Proteomes" id="UP000521943"/>
    </source>
</evidence>
<dbReference type="AlphaFoldDB" id="A0A8H6H5Q3"/>
<organism evidence="2 3">
    <name type="scientific">Ephemerocybe angulata</name>
    <dbReference type="NCBI Taxonomy" id="980116"/>
    <lineage>
        <taxon>Eukaryota</taxon>
        <taxon>Fungi</taxon>
        <taxon>Dikarya</taxon>
        <taxon>Basidiomycota</taxon>
        <taxon>Agaricomycotina</taxon>
        <taxon>Agaricomycetes</taxon>
        <taxon>Agaricomycetidae</taxon>
        <taxon>Agaricales</taxon>
        <taxon>Agaricineae</taxon>
        <taxon>Psathyrellaceae</taxon>
        <taxon>Ephemerocybe</taxon>
    </lineage>
</organism>
<comment type="caution">
    <text evidence="2">The sequence shown here is derived from an EMBL/GenBank/DDBJ whole genome shotgun (WGS) entry which is preliminary data.</text>
</comment>
<reference evidence="2 3" key="1">
    <citation type="submission" date="2020-07" db="EMBL/GenBank/DDBJ databases">
        <title>Comparative genomics of pyrophilous fungi reveals a link between fire events and developmental genes.</title>
        <authorList>
            <consortium name="DOE Joint Genome Institute"/>
            <person name="Steindorff A.S."/>
            <person name="Carver A."/>
            <person name="Calhoun S."/>
            <person name="Stillman K."/>
            <person name="Liu H."/>
            <person name="Lipzen A."/>
            <person name="Pangilinan J."/>
            <person name="Labutti K."/>
            <person name="Bruns T.D."/>
            <person name="Grigoriev I.V."/>
        </authorList>
    </citation>
    <scope>NUCLEOTIDE SEQUENCE [LARGE SCALE GENOMIC DNA]</scope>
    <source>
        <strain evidence="2 3">CBS 144469</strain>
    </source>
</reference>
<proteinExistence type="predicted"/>
<keyword evidence="3" id="KW-1185">Reference proteome</keyword>
<dbReference type="EMBL" id="JACGCI010000398">
    <property type="protein sequence ID" value="KAF6740889.1"/>
    <property type="molecule type" value="Genomic_DNA"/>
</dbReference>
<name>A0A8H6H5Q3_9AGAR</name>
<feature type="compositionally biased region" description="Basic residues" evidence="1">
    <location>
        <begin position="185"/>
        <end position="206"/>
    </location>
</feature>
<accession>A0A8H6H5Q3</accession>
<dbReference type="Proteomes" id="UP000521943">
    <property type="component" value="Unassembled WGS sequence"/>
</dbReference>
<feature type="region of interest" description="Disordered" evidence="1">
    <location>
        <begin position="184"/>
        <end position="248"/>
    </location>
</feature>